<dbReference type="InterPro" id="IPR011990">
    <property type="entry name" value="TPR-like_helical_dom_sf"/>
</dbReference>
<dbReference type="Pfam" id="PF13374">
    <property type="entry name" value="TPR_10"/>
    <property type="match status" value="1"/>
</dbReference>
<dbReference type="InterPro" id="IPR053137">
    <property type="entry name" value="NLR-like"/>
</dbReference>
<dbReference type="Proteomes" id="UP000596902">
    <property type="component" value="Unassembled WGS sequence"/>
</dbReference>
<dbReference type="InterPro" id="IPR027417">
    <property type="entry name" value="P-loop_NTPase"/>
</dbReference>
<evidence type="ECO:0000313" key="3">
    <source>
        <dbReference type="Proteomes" id="UP000596902"/>
    </source>
</evidence>
<dbReference type="PANTHER" id="PTHR46082">
    <property type="entry name" value="ATP/GTP-BINDING PROTEIN-RELATED"/>
    <property type="match status" value="1"/>
</dbReference>
<sequence>MSASHWIWNAQYNDYYYVTYDECNRPVYHWFKQTAQALPRQDSAAQQDYGSYTAQMPDPAPPQFGTLTGAIRGTPQTGCGIGTYSGRGTLKSGINPAEHAIVYLSGTDSESCYLPGEREAGMTRDPIEVVPVDSSVRIRPESRIRFGKTYPIEKNVKVKDIGIVHPSHRYKLVAYWQDRDDYGGSSSYLRSTPNYAISEPTQIPDPDSDSEDVLLLRRDAEHHLSAVALDSRLTGDLSSDYQVVQNPRGFFKKGTVFMVPWPEPGGDFVKDRVGPPVVVKIRRFVVIRPKNTFCLCLPIHTYGGQATTKPGINPQDHAAVIAENDDVDYRLPNEAKLDKTPLRIKVENTSTGPIDRASRINFAKIYTVEYNVKVWKRPRRPCMPKKCETMVEFIGAAAASLQLAKYSFSAANAIPDFAQRVRKAPTTQGRWIDQATLLANASLEAYRQLNTNIIPSTIIDHLTEDLNSVQSELRKTTIHTDDGRVAKMWKNIRVALSTTSAPSLLLNQPAASTTRNMMFIGCVDQLQKLLTKIKQTAQSLTAIHGLGGLGKSDLAIELAHRIHEETSDLSIFWLDATTGETLTTGLRAIDGIRDIANDTTEALTAAVIHWMRSPILAKRLLIIDNVDVDSTSSTILENLLRPTRDHHILFITRSRRIALHYSHPADIIDMPTMSEGDAQQLLLSYIGAGTWDGEPTTSLVETLEYHPLAIKSAGIYIASTGTRLTRFLALLEQDASFLTALLDGTAVPPHPRAVRQGDHDRIYTLKSLATCNEDVPAMLFVLSSLDCSDLPDDFILSLANTDSRREAIDILKAYSLLKPITRTTRWKMPELVKHTARGQLLCSPNRARFLAAALQFVAQLEAPRMDATSLAQKKHAHIASVLTAVATLAPEREFPPGIIKLAFQLSTILCQLLINQGKPYEAIAASSRFISWAPISVQKLVTASDRLCSKIGIAYYGSGEFTTAETITREVLRSQIYTIGEDHLDTLHSLNNVGLYQWEQGRFSLAERCHRKVLELKRIVCGPCDLEIFFTFNNLALSLESQGNFEEAEIYFVQALRGRQAKLPDSHPDVLVSKSNLGVLRGLQGRSKQARRLHEAALKGREVALGSTHPDTLKSKGNLALALQEQGRYDQSVQLLHDIYQTYKAELGPSHPQAIKSLRNLAYILHRQSKFAEAEALIREVLDTLEEKHGKGHTETFKTIHYLATLLHWQERLEEAMEMMALLYDMQKAMLDDNHPDTMDSRRYLAELEAELVASGQDSHIIISCMLWSDEYQRYYWDHHDGYSWVFFAWAPVVASPSAQPTSQSSYQTNAEIPGSLLPLDTGQLAVVRQGHQAVVYEGEIGLKEPIEIKLENEQIDVSPASRIDFGKIHPVHMAEVLAVLGGAAALTQLIHYGFVSVSTVSALSHNIRHTADKIDNWIDQALLMTNLIDDIDCSIRNHTPSTIQLLGQCRKDAARLHTLLAACRKYMLSQKRSKASGTVFVMRKEEEVERIMSSYRNNFNILASYITMVNLSRNATQPKPSVRTKLETSSGRLQHIRTVLRTLSIEFDVPFTRFQDLQRGHDLHVQVSEVLETTMQYPADPLTFAETAALTVRFCMYLMMTGCYSRVLYLLVTFKAWSRDVLPAYFETDTTLSGKEITAQTLRGELDTALPMLHSLHRSRTKSLGRSDICTLHSVNGLGLMYHTMGNNRAAIRHHQSALRLKSKILGRDDPDTLISANNLGIVLLSQGEHETAENLFDRSLKGWLQAYGADDLFVIAARSNIAIALHFQGKLDEAEHSHRYVYKKRHQILGPHHHETVKSKANLAITLNEQGHHKQAEALYRQALAIFQEKLGVSHPDTLKTHTNLATALHDQGKFDEAESVVAFALPLLEKKFGVMHPEALEALEFRAILLQHLGKFSKALGIARGLYEARKKKLGYDHDDTQRSLQHVRGLAEDVEEAQVMHRFPSAVLVAVC</sequence>
<proteinExistence type="predicted"/>
<reference evidence="2" key="2">
    <citation type="submission" date="2020-08" db="EMBL/GenBank/DDBJ databases">
        <title>Draft Genome Sequence of Cumin Blight Pathogen Alternaria burnsii.</title>
        <authorList>
            <person name="Feng Z."/>
        </authorList>
    </citation>
    <scope>NUCLEOTIDE SEQUENCE</scope>
    <source>
        <strain evidence="2">CBS107.38</strain>
    </source>
</reference>
<dbReference type="InterPro" id="IPR019734">
    <property type="entry name" value="TPR_rpt"/>
</dbReference>
<dbReference type="Pfam" id="PF20233">
    <property type="entry name" value="DUF6590"/>
    <property type="match status" value="2"/>
</dbReference>
<reference evidence="2" key="1">
    <citation type="submission" date="2020-01" db="EMBL/GenBank/DDBJ databases">
        <authorList>
            <person name="Feng Z.H.Z."/>
        </authorList>
    </citation>
    <scope>NUCLEOTIDE SEQUENCE</scope>
    <source>
        <strain evidence="2">CBS107.38</strain>
    </source>
</reference>
<dbReference type="GeneID" id="62205376"/>
<organism evidence="2 3">
    <name type="scientific">Alternaria burnsii</name>
    <dbReference type="NCBI Taxonomy" id="1187904"/>
    <lineage>
        <taxon>Eukaryota</taxon>
        <taxon>Fungi</taxon>
        <taxon>Dikarya</taxon>
        <taxon>Ascomycota</taxon>
        <taxon>Pezizomycotina</taxon>
        <taxon>Dothideomycetes</taxon>
        <taxon>Pleosporomycetidae</taxon>
        <taxon>Pleosporales</taxon>
        <taxon>Pleosporineae</taxon>
        <taxon>Pleosporaceae</taxon>
        <taxon>Alternaria</taxon>
        <taxon>Alternaria sect. Alternaria</taxon>
    </lineage>
</organism>
<name>A0A8H7B7V2_9PLEO</name>
<dbReference type="Pfam" id="PF13424">
    <property type="entry name" value="TPR_12"/>
    <property type="match status" value="6"/>
</dbReference>
<dbReference type="PANTHER" id="PTHR46082:SF6">
    <property type="entry name" value="AAA+ ATPASE DOMAIN-CONTAINING PROTEIN-RELATED"/>
    <property type="match status" value="1"/>
</dbReference>
<dbReference type="InterPro" id="IPR046497">
    <property type="entry name" value="DUF6590"/>
</dbReference>
<evidence type="ECO:0000259" key="1">
    <source>
        <dbReference type="Pfam" id="PF20233"/>
    </source>
</evidence>
<feature type="domain" description="DUF6590" evidence="1">
    <location>
        <begin position="79"/>
        <end position="172"/>
    </location>
</feature>
<dbReference type="PRINTS" id="PR00381">
    <property type="entry name" value="KINESINLIGHT"/>
</dbReference>
<dbReference type="SMART" id="SM00028">
    <property type="entry name" value="TPR"/>
    <property type="match status" value="9"/>
</dbReference>
<dbReference type="Gene3D" id="3.40.50.300">
    <property type="entry name" value="P-loop containing nucleotide triphosphate hydrolases"/>
    <property type="match status" value="1"/>
</dbReference>
<feature type="domain" description="DUF6590" evidence="1">
    <location>
        <begin position="249"/>
        <end position="375"/>
    </location>
</feature>
<protein>
    <recommendedName>
        <fullName evidence="1">DUF6590 domain-containing protein</fullName>
    </recommendedName>
</protein>
<gene>
    <name evidence="2" type="ORF">GT037_007151</name>
</gene>
<comment type="caution">
    <text evidence="2">The sequence shown here is derived from an EMBL/GenBank/DDBJ whole genome shotgun (WGS) entry which is preliminary data.</text>
</comment>
<dbReference type="SUPFAM" id="SSF48452">
    <property type="entry name" value="TPR-like"/>
    <property type="match status" value="5"/>
</dbReference>
<dbReference type="EMBL" id="JAAABM010000010">
    <property type="protein sequence ID" value="KAF7674391.1"/>
    <property type="molecule type" value="Genomic_DNA"/>
</dbReference>
<dbReference type="SUPFAM" id="SSF52540">
    <property type="entry name" value="P-loop containing nucleoside triphosphate hydrolases"/>
    <property type="match status" value="1"/>
</dbReference>
<accession>A0A8H7B7V2</accession>
<keyword evidence="3" id="KW-1185">Reference proteome</keyword>
<evidence type="ECO:0000313" key="2">
    <source>
        <dbReference type="EMBL" id="KAF7674391.1"/>
    </source>
</evidence>
<dbReference type="RefSeq" id="XP_038784686.1">
    <property type="nucleotide sequence ID" value="XM_038932198.1"/>
</dbReference>
<dbReference type="Gene3D" id="1.25.40.10">
    <property type="entry name" value="Tetratricopeptide repeat domain"/>
    <property type="match status" value="4"/>
</dbReference>